<evidence type="ECO:0000313" key="2">
    <source>
        <dbReference type="Proteomes" id="UP000429229"/>
    </source>
</evidence>
<gene>
    <name evidence="1" type="ORF">GRI68_02985</name>
</gene>
<evidence type="ECO:0000313" key="1">
    <source>
        <dbReference type="EMBL" id="MXP09141.1"/>
    </source>
</evidence>
<keyword evidence="2" id="KW-1185">Reference proteome</keyword>
<name>A0A6I4U3X0_9SPHN</name>
<reference evidence="1 2" key="1">
    <citation type="submission" date="2019-12" db="EMBL/GenBank/DDBJ databases">
        <title>Genomic-based taxomic classification of the family Erythrobacteraceae.</title>
        <authorList>
            <person name="Xu L."/>
        </authorList>
    </citation>
    <scope>NUCLEOTIDE SEQUENCE [LARGE SCALE GENOMIC DNA]</scope>
    <source>
        <strain evidence="1 2">LMG 29519</strain>
    </source>
</reference>
<protein>
    <submittedName>
        <fullName evidence="1">DUF4188 domain-containing protein</fullName>
    </submittedName>
</protein>
<dbReference type="RefSeq" id="WP_160615741.1">
    <property type="nucleotide sequence ID" value="NZ_WTYR01000001.1"/>
</dbReference>
<dbReference type="Pfam" id="PF13826">
    <property type="entry name" value="Monooxy_af470-like"/>
    <property type="match status" value="1"/>
</dbReference>
<sequence>MSVVKGRMTADFSGPLVVFVIGMRINRFHRIGKWWPVLMAMRPMLQELAANPDSGFLGTEYCLQGPRQVMLLQYWRDFDSLEAYARSRDDMHWPAWVAFNKNVGNDGTVGIFHETYTVGGGAYENIYANMPPFGLGKVGGLIPATSSRNEARSRMRESAREA</sequence>
<proteinExistence type="predicted"/>
<organism evidence="1 2">
    <name type="scientific">Alteriqipengyuania halimionae</name>
    <dbReference type="NCBI Taxonomy" id="1926630"/>
    <lineage>
        <taxon>Bacteria</taxon>
        <taxon>Pseudomonadati</taxon>
        <taxon>Pseudomonadota</taxon>
        <taxon>Alphaproteobacteria</taxon>
        <taxon>Sphingomonadales</taxon>
        <taxon>Erythrobacteraceae</taxon>
        <taxon>Alteriqipengyuania</taxon>
    </lineage>
</organism>
<comment type="caution">
    <text evidence="1">The sequence shown here is derived from an EMBL/GenBank/DDBJ whole genome shotgun (WGS) entry which is preliminary data.</text>
</comment>
<dbReference type="AlphaFoldDB" id="A0A6I4U3X0"/>
<dbReference type="InterPro" id="IPR025444">
    <property type="entry name" value="Monooxy_af470"/>
</dbReference>
<dbReference type="Proteomes" id="UP000429229">
    <property type="component" value="Unassembled WGS sequence"/>
</dbReference>
<accession>A0A6I4U3X0</accession>
<dbReference type="OrthoDB" id="7566033at2"/>
<dbReference type="EMBL" id="WTYR01000001">
    <property type="protein sequence ID" value="MXP09141.1"/>
    <property type="molecule type" value="Genomic_DNA"/>
</dbReference>